<keyword evidence="2" id="KW-1185">Reference proteome</keyword>
<dbReference type="Proteomes" id="UP001060215">
    <property type="component" value="Chromosome 10"/>
</dbReference>
<comment type="caution">
    <text evidence="1">The sequence shown here is derived from an EMBL/GenBank/DDBJ whole genome shotgun (WGS) entry which is preliminary data.</text>
</comment>
<sequence>MAISGRTKEENNTIGFKKSKGLLLPQTSLASLESLTIPLVQEVVLLADFQCEECQKRVANIISKMNGETESVMVSVLEKKITLTGSFYCCMVMRMNIDCNGCYRKLRSILLNMKEIETHLIEKQHCRVSVCGRFRPSDVTIKIRKKMKRRVEILDIQEESAGTGFQGDVGQTHHMQTQQPTTSHFHGS</sequence>
<evidence type="ECO:0000313" key="2">
    <source>
        <dbReference type="Proteomes" id="UP001060215"/>
    </source>
</evidence>
<organism evidence="1 2">
    <name type="scientific">Camellia lanceoleosa</name>
    <dbReference type="NCBI Taxonomy" id="1840588"/>
    <lineage>
        <taxon>Eukaryota</taxon>
        <taxon>Viridiplantae</taxon>
        <taxon>Streptophyta</taxon>
        <taxon>Embryophyta</taxon>
        <taxon>Tracheophyta</taxon>
        <taxon>Spermatophyta</taxon>
        <taxon>Magnoliopsida</taxon>
        <taxon>eudicotyledons</taxon>
        <taxon>Gunneridae</taxon>
        <taxon>Pentapetalae</taxon>
        <taxon>asterids</taxon>
        <taxon>Ericales</taxon>
        <taxon>Theaceae</taxon>
        <taxon>Camellia</taxon>
    </lineage>
</organism>
<proteinExistence type="predicted"/>
<name>A0ACC0GBE6_9ERIC</name>
<evidence type="ECO:0000313" key="1">
    <source>
        <dbReference type="EMBL" id="KAI7997894.1"/>
    </source>
</evidence>
<dbReference type="EMBL" id="CM045767">
    <property type="protein sequence ID" value="KAI7997894.1"/>
    <property type="molecule type" value="Genomic_DNA"/>
</dbReference>
<reference evidence="1 2" key="1">
    <citation type="journal article" date="2022" name="Plant J.">
        <title>Chromosome-level genome of Camellia lanceoleosa provides a valuable resource for understanding genome evolution and self-incompatibility.</title>
        <authorList>
            <person name="Gong W."/>
            <person name="Xiao S."/>
            <person name="Wang L."/>
            <person name="Liao Z."/>
            <person name="Chang Y."/>
            <person name="Mo W."/>
            <person name="Hu G."/>
            <person name="Li W."/>
            <person name="Zhao G."/>
            <person name="Zhu H."/>
            <person name="Hu X."/>
            <person name="Ji K."/>
            <person name="Xiang X."/>
            <person name="Song Q."/>
            <person name="Yuan D."/>
            <person name="Jin S."/>
            <person name="Zhang L."/>
        </authorList>
    </citation>
    <scope>NUCLEOTIDE SEQUENCE [LARGE SCALE GENOMIC DNA]</scope>
    <source>
        <strain evidence="1">SQ_2022a</strain>
    </source>
</reference>
<protein>
    <submittedName>
        <fullName evidence="1">Uncharacterized protein</fullName>
    </submittedName>
</protein>
<gene>
    <name evidence="1" type="ORF">LOK49_LG10G00682</name>
</gene>
<accession>A0ACC0GBE6</accession>